<evidence type="ECO:0000313" key="1">
    <source>
        <dbReference type="EMBL" id="HIZ06869.1"/>
    </source>
</evidence>
<evidence type="ECO:0000313" key="2">
    <source>
        <dbReference type="Proteomes" id="UP000824024"/>
    </source>
</evidence>
<protein>
    <submittedName>
        <fullName evidence="1">Uncharacterized protein</fullName>
    </submittedName>
</protein>
<reference evidence="1" key="2">
    <citation type="submission" date="2021-04" db="EMBL/GenBank/DDBJ databases">
        <authorList>
            <person name="Gilroy R."/>
        </authorList>
    </citation>
    <scope>NUCLEOTIDE SEQUENCE</scope>
    <source>
        <strain evidence="1">CHK192-9172</strain>
    </source>
</reference>
<comment type="caution">
    <text evidence="1">The sequence shown here is derived from an EMBL/GenBank/DDBJ whole genome shotgun (WGS) entry which is preliminary data.</text>
</comment>
<proteinExistence type="predicted"/>
<dbReference type="EMBL" id="DXCH01000079">
    <property type="protein sequence ID" value="HIZ06869.1"/>
    <property type="molecule type" value="Genomic_DNA"/>
</dbReference>
<sequence length="49" mass="5380">MWIPVILILAVVVIFYIAAGTVNASIVTGVGNIYRDINAAEMEEEQKDE</sequence>
<dbReference type="Proteomes" id="UP000824024">
    <property type="component" value="Unassembled WGS sequence"/>
</dbReference>
<accession>A0A9D2D1P1</accession>
<gene>
    <name evidence="1" type="ORF">IAA08_02900</name>
</gene>
<dbReference type="AlphaFoldDB" id="A0A9D2D1P1"/>
<reference evidence="1" key="1">
    <citation type="journal article" date="2021" name="PeerJ">
        <title>Extensive microbial diversity within the chicken gut microbiome revealed by metagenomics and culture.</title>
        <authorList>
            <person name="Gilroy R."/>
            <person name="Ravi A."/>
            <person name="Getino M."/>
            <person name="Pursley I."/>
            <person name="Horton D.L."/>
            <person name="Alikhan N.F."/>
            <person name="Baker D."/>
            <person name="Gharbi K."/>
            <person name="Hall N."/>
            <person name="Watson M."/>
            <person name="Adriaenssens E.M."/>
            <person name="Foster-Nyarko E."/>
            <person name="Jarju S."/>
            <person name="Secka A."/>
            <person name="Antonio M."/>
            <person name="Oren A."/>
            <person name="Chaudhuri R.R."/>
            <person name="La Ragione R."/>
            <person name="Hildebrand F."/>
            <person name="Pallen M.J."/>
        </authorList>
    </citation>
    <scope>NUCLEOTIDE SEQUENCE</scope>
    <source>
        <strain evidence="1">CHK192-9172</strain>
    </source>
</reference>
<organism evidence="1 2">
    <name type="scientific">Candidatus Eubacterium avistercoris</name>
    <dbReference type="NCBI Taxonomy" id="2838567"/>
    <lineage>
        <taxon>Bacteria</taxon>
        <taxon>Bacillati</taxon>
        <taxon>Bacillota</taxon>
        <taxon>Clostridia</taxon>
        <taxon>Eubacteriales</taxon>
        <taxon>Eubacteriaceae</taxon>
        <taxon>Eubacterium</taxon>
    </lineage>
</organism>
<name>A0A9D2D1P1_9FIRM</name>